<comment type="caution">
    <text evidence="2">The sequence shown here is derived from an EMBL/GenBank/DDBJ whole genome shotgun (WGS) entry which is preliminary data.</text>
</comment>
<feature type="transmembrane region" description="Helical" evidence="1">
    <location>
        <begin position="100"/>
        <end position="124"/>
    </location>
</feature>
<dbReference type="eggNOG" id="COG3247">
    <property type="taxonomic scope" value="Bacteria"/>
</dbReference>
<keyword evidence="1" id="KW-0472">Membrane</keyword>
<evidence type="ECO:0000313" key="2">
    <source>
        <dbReference type="EMBL" id="KGT89130.1"/>
    </source>
</evidence>
<name>A0A0A3YR76_9GAMM</name>
<dbReference type="STRING" id="371042.NG99_20070"/>
<gene>
    <name evidence="2" type="ORF">NG99_20070</name>
</gene>
<keyword evidence="1" id="KW-0812">Transmembrane</keyword>
<proteinExistence type="predicted"/>
<dbReference type="AlphaFoldDB" id="A0A0A3YR76"/>
<organism evidence="2 3">
    <name type="scientific">Erwinia typographi</name>
    <dbReference type="NCBI Taxonomy" id="371042"/>
    <lineage>
        <taxon>Bacteria</taxon>
        <taxon>Pseudomonadati</taxon>
        <taxon>Pseudomonadota</taxon>
        <taxon>Gammaproteobacteria</taxon>
        <taxon>Enterobacterales</taxon>
        <taxon>Erwiniaceae</taxon>
        <taxon>Erwinia</taxon>
    </lineage>
</organism>
<dbReference type="Proteomes" id="UP000030351">
    <property type="component" value="Unassembled WGS sequence"/>
</dbReference>
<accession>A0A0A3YR76</accession>
<feature type="transmembrane region" description="Helical" evidence="1">
    <location>
        <begin position="76"/>
        <end position="94"/>
    </location>
</feature>
<dbReference type="RefSeq" id="WP_034896883.1">
    <property type="nucleotide sequence ID" value="NZ_JRUQ01000057.1"/>
</dbReference>
<sequence>MLQIALLLMGSNFVRRNAPMLFLFSLLWCAAGTMVFTDGMVEESYFPLHVFGYFMLAESLLTLISASGTHGARRAIFCFKGGVFGFIALLIVSGQHNSNLLMAIIFGFACFITGLFVIASAWIVRYPHWRRAMFGGVLQLIFAIFLFLPYPARHDGTVPQFIGMLMMLSGVQWAVMAFRLRRMRDGYRIFNMFAPNDLLTPDEVPPEVTQPFTAQDGQRLTVHVWTPVGSAEATPIPRPVLNRYIAAVDSNGVISTGHAALEMTPDIYISLYPAADIDRSPSEFFNTLRAVRDNDVSGEFKKSYSVEAAEWCESDRKVVFFDFSPASLEHFWLRYRKYEIYNLTWRNCSSSVAYALEAALDGVRGEKASWSHFLRLFFVPELWIAAQLRKRATTMAWTPGLLLDYSRALHAIVHPVRLSWFKKGSQQSSASKDRVNDR</sequence>
<dbReference type="EMBL" id="JRUQ01000057">
    <property type="protein sequence ID" value="KGT89130.1"/>
    <property type="molecule type" value="Genomic_DNA"/>
</dbReference>
<feature type="transmembrane region" description="Helical" evidence="1">
    <location>
        <begin position="47"/>
        <end position="64"/>
    </location>
</feature>
<feature type="transmembrane region" description="Helical" evidence="1">
    <location>
        <begin position="158"/>
        <end position="178"/>
    </location>
</feature>
<dbReference type="OrthoDB" id="6773069at2"/>
<keyword evidence="3" id="KW-1185">Reference proteome</keyword>
<reference evidence="2 3" key="1">
    <citation type="submission" date="2014-10" db="EMBL/GenBank/DDBJ databases">
        <title>Genome sequence of Erwinia typographi M043b.</title>
        <authorList>
            <person name="Chan K.-G."/>
            <person name="Tan W.-S."/>
        </authorList>
    </citation>
    <scope>NUCLEOTIDE SEQUENCE [LARGE SCALE GENOMIC DNA]</scope>
    <source>
        <strain evidence="2 3">M043b</strain>
    </source>
</reference>
<protein>
    <submittedName>
        <fullName evidence="2">Peptidase</fullName>
    </submittedName>
</protein>
<evidence type="ECO:0000256" key="1">
    <source>
        <dbReference type="SAM" id="Phobius"/>
    </source>
</evidence>
<keyword evidence="1" id="KW-1133">Transmembrane helix</keyword>
<evidence type="ECO:0000313" key="3">
    <source>
        <dbReference type="Proteomes" id="UP000030351"/>
    </source>
</evidence>
<feature type="transmembrane region" description="Helical" evidence="1">
    <location>
        <begin position="131"/>
        <end position="152"/>
    </location>
</feature>